<dbReference type="Gene3D" id="2.60.40.3960">
    <property type="entry name" value="Velvet domain"/>
    <property type="match status" value="1"/>
</dbReference>
<evidence type="ECO:0000259" key="6">
    <source>
        <dbReference type="PROSITE" id="PS51821"/>
    </source>
</evidence>
<evidence type="ECO:0000256" key="5">
    <source>
        <dbReference type="SAM" id="MobiDB-lite"/>
    </source>
</evidence>
<keyword evidence="8" id="KW-1185">Reference proteome</keyword>
<keyword evidence="3" id="KW-0804">Transcription</keyword>
<organism evidence="7 8">
    <name type="scientific">Phycomyces blakesleeanus (strain ATCC 8743b / DSM 1359 / FGSC 10004 / NBRC 33097 / NRRL 1555)</name>
    <dbReference type="NCBI Taxonomy" id="763407"/>
    <lineage>
        <taxon>Eukaryota</taxon>
        <taxon>Fungi</taxon>
        <taxon>Fungi incertae sedis</taxon>
        <taxon>Mucoromycota</taxon>
        <taxon>Mucoromycotina</taxon>
        <taxon>Mucoromycetes</taxon>
        <taxon>Mucorales</taxon>
        <taxon>Phycomycetaceae</taxon>
        <taxon>Phycomyces</taxon>
    </lineage>
</organism>
<dbReference type="InterPro" id="IPR038491">
    <property type="entry name" value="Velvet_dom_sf"/>
</dbReference>
<dbReference type="STRING" id="763407.A0A167PD76"/>
<feature type="compositionally biased region" description="Pro residues" evidence="5">
    <location>
        <begin position="326"/>
        <end position="335"/>
    </location>
</feature>
<dbReference type="InParanoid" id="A0A167PD76"/>
<dbReference type="EMBL" id="KV440974">
    <property type="protein sequence ID" value="OAD77704.1"/>
    <property type="molecule type" value="Genomic_DNA"/>
</dbReference>
<feature type="compositionally biased region" description="Basic residues" evidence="5">
    <location>
        <begin position="374"/>
        <end position="388"/>
    </location>
</feature>
<dbReference type="InterPro" id="IPR037525">
    <property type="entry name" value="Velvet_dom"/>
</dbReference>
<dbReference type="Proteomes" id="UP000077315">
    <property type="component" value="Unassembled WGS sequence"/>
</dbReference>
<dbReference type="OrthoDB" id="5599552at2759"/>
<comment type="subcellular location">
    <subcellularLocation>
        <location evidence="1">Nucleus</location>
    </subcellularLocation>
</comment>
<feature type="compositionally biased region" description="Polar residues" evidence="5">
    <location>
        <begin position="222"/>
        <end position="250"/>
    </location>
</feature>
<dbReference type="RefSeq" id="XP_018295744.1">
    <property type="nucleotide sequence ID" value="XM_018430618.1"/>
</dbReference>
<dbReference type="AlphaFoldDB" id="A0A167PD76"/>
<feature type="region of interest" description="Disordered" evidence="5">
    <location>
        <begin position="214"/>
        <end position="288"/>
    </location>
</feature>
<evidence type="ECO:0000313" key="7">
    <source>
        <dbReference type="EMBL" id="OAD77704.1"/>
    </source>
</evidence>
<dbReference type="GeneID" id="28991524"/>
<evidence type="ECO:0000256" key="2">
    <source>
        <dbReference type="ARBA" id="ARBA00023015"/>
    </source>
</evidence>
<gene>
    <name evidence="7" type="ORF">PHYBLDRAFT_141569</name>
</gene>
<protein>
    <recommendedName>
        <fullName evidence="6">Velvet domain-containing protein</fullName>
    </recommendedName>
</protein>
<evidence type="ECO:0000313" key="8">
    <source>
        <dbReference type="Proteomes" id="UP000077315"/>
    </source>
</evidence>
<feature type="region of interest" description="Disordered" evidence="5">
    <location>
        <begin position="305"/>
        <end position="341"/>
    </location>
</feature>
<feature type="region of interest" description="Disordered" evidence="5">
    <location>
        <begin position="362"/>
        <end position="393"/>
    </location>
</feature>
<reference evidence="8" key="1">
    <citation type="submission" date="2015-06" db="EMBL/GenBank/DDBJ databases">
        <title>Expansion of signal transduction pathways in fungi by whole-genome duplication.</title>
        <authorList>
            <consortium name="DOE Joint Genome Institute"/>
            <person name="Corrochano L.M."/>
            <person name="Kuo A."/>
            <person name="Marcet-Houben M."/>
            <person name="Polaino S."/>
            <person name="Salamov A."/>
            <person name="Villalobos J.M."/>
            <person name="Alvarez M.I."/>
            <person name="Avalos J."/>
            <person name="Benito E.P."/>
            <person name="Benoit I."/>
            <person name="Burger G."/>
            <person name="Camino L.P."/>
            <person name="Canovas D."/>
            <person name="Cerda-Olmedo E."/>
            <person name="Cheng J.-F."/>
            <person name="Dominguez A."/>
            <person name="Elias M."/>
            <person name="Eslava A.P."/>
            <person name="Glaser F."/>
            <person name="Grimwood J."/>
            <person name="Gutierrez G."/>
            <person name="Heitman J."/>
            <person name="Henrissat B."/>
            <person name="Iturriaga E.A."/>
            <person name="Lang B.F."/>
            <person name="Lavin J.L."/>
            <person name="Lee S."/>
            <person name="Li W."/>
            <person name="Lindquist E."/>
            <person name="Lopez-Garcia S."/>
            <person name="Luque E.M."/>
            <person name="Marcos A.T."/>
            <person name="Martin J."/>
            <person name="McCluskey K."/>
            <person name="Medina H.R."/>
            <person name="Miralles-Duran A."/>
            <person name="Miyazaki A."/>
            <person name="Munoz-Torres E."/>
            <person name="Oguiza J.A."/>
            <person name="Ohm R."/>
            <person name="Olmedo M."/>
            <person name="Orejas M."/>
            <person name="Ortiz-Castellanos L."/>
            <person name="Pisabarro A.G."/>
            <person name="Rodriguez-Romero J."/>
            <person name="Ruiz-Herrera J."/>
            <person name="Ruiz-Vazquez R."/>
            <person name="Sanz C."/>
            <person name="Schackwitz W."/>
            <person name="Schmutz J."/>
            <person name="Shahriari M."/>
            <person name="Shelest E."/>
            <person name="Silva-Franco F."/>
            <person name="Soanes D."/>
            <person name="Syed K."/>
            <person name="Tagua V.G."/>
            <person name="Talbot N.J."/>
            <person name="Thon M."/>
            <person name="De vries R.P."/>
            <person name="Wiebenga A."/>
            <person name="Yadav J.S."/>
            <person name="Braun E.L."/>
            <person name="Baker S."/>
            <person name="Garre V."/>
            <person name="Horwitz B."/>
            <person name="Torres-Martinez S."/>
            <person name="Idnurm A."/>
            <person name="Herrera-Estrella A."/>
            <person name="Gabaldon T."/>
            <person name="Grigoriev I.V."/>
        </authorList>
    </citation>
    <scope>NUCLEOTIDE SEQUENCE [LARGE SCALE GENOMIC DNA]</scope>
    <source>
        <strain evidence="8">NRRL 1555(-)</strain>
    </source>
</reference>
<dbReference type="PROSITE" id="PS51821">
    <property type="entry name" value="VELVET"/>
    <property type="match status" value="1"/>
</dbReference>
<name>A0A167PD76_PHYB8</name>
<dbReference type="GO" id="GO:0005634">
    <property type="term" value="C:nucleus"/>
    <property type="evidence" value="ECO:0007669"/>
    <property type="project" value="UniProtKB-SubCell"/>
</dbReference>
<dbReference type="VEuPathDB" id="FungiDB:PHYBLDRAFT_141569"/>
<dbReference type="InterPro" id="IPR021740">
    <property type="entry name" value="Velvet"/>
</dbReference>
<accession>A0A167PD76</accession>
<dbReference type="PANTHER" id="PTHR33572:SF18">
    <property type="entry name" value="SPORE DEVELOPMENT REGULATOR VOSA"/>
    <property type="match status" value="1"/>
</dbReference>
<sequence length="466" mass="52260">MTLSALARQTYHSDIAEQENIKYRLVVRQQPRKARLCSFKEKVDRRPLDPPPIIQLVSLSGNHENHYTNPHVFLYATLATPEAQKDLNFVNGTRTTAGSMVQSLHKLKDIDDRDGGFFVFADVSVRLEGFFKLRFTLFEISGTHVHRLCSVLSDTFQVYSPKTFPGMSVIIQIIPESTFLTRSFSDQGVRIRIRKETRVPHVLTKRRRTVKISFDSDDSIDRQSQGGDSVGSTAISPPSSIYQEMPSQRYNPLRRPTWPQTSSDPGIAYNGPPLPSPTQMLSTKEPNKMSMESLLLSDTNHSSVIDKNPFEIPSSSTIKSTTATDTPPPPLPPPGDGAAEAARLSGRRLPPLSIFQPSQSVVVGSGMNNSHPVPHQHQHQHQHQHPHPHSQSLPISLPLPMPLSLPLPLPVHPATKINPFQGNSSDSTRHSFQHNTPFVDHPLYYRDDNHHHQHSHHYYSSQTPPK</sequence>
<feature type="domain" description="Velvet" evidence="6">
    <location>
        <begin position="18"/>
        <end position="194"/>
    </location>
</feature>
<keyword evidence="4" id="KW-0539">Nucleus</keyword>
<evidence type="ECO:0000256" key="4">
    <source>
        <dbReference type="ARBA" id="ARBA00023242"/>
    </source>
</evidence>
<dbReference type="Pfam" id="PF11754">
    <property type="entry name" value="Velvet"/>
    <property type="match status" value="1"/>
</dbReference>
<proteinExistence type="predicted"/>
<keyword evidence="2" id="KW-0805">Transcription regulation</keyword>
<evidence type="ECO:0000256" key="1">
    <source>
        <dbReference type="ARBA" id="ARBA00004123"/>
    </source>
</evidence>
<evidence type="ECO:0000256" key="3">
    <source>
        <dbReference type="ARBA" id="ARBA00023163"/>
    </source>
</evidence>
<feature type="region of interest" description="Disordered" evidence="5">
    <location>
        <begin position="419"/>
        <end position="466"/>
    </location>
</feature>
<dbReference type="PANTHER" id="PTHR33572">
    <property type="entry name" value="SPORE DEVELOPMENT REGULATOR VOSA"/>
    <property type="match status" value="1"/>
</dbReference>